<evidence type="ECO:0000256" key="14">
    <source>
        <dbReference type="ARBA" id="ARBA00022833"/>
    </source>
</evidence>
<dbReference type="InterPro" id="IPR014048">
    <property type="entry name" value="MethylDNA_cys_MeTrfase_DNA-bd"/>
</dbReference>
<dbReference type="InterPro" id="IPR036217">
    <property type="entry name" value="MethylDNA_cys_MeTrfase_DNAb"/>
</dbReference>
<keyword evidence="16" id="KW-0234">DNA repair</keyword>
<keyword evidence="15" id="KW-0238">DNA-binding</keyword>
<dbReference type="InterPro" id="IPR036631">
    <property type="entry name" value="MGMT_N_sf"/>
</dbReference>
<reference evidence="23" key="2">
    <citation type="journal article" date="2023" name="Science">
        <title>Genomic signatures of disease resistance in endangered staghorn corals.</title>
        <authorList>
            <person name="Vollmer S.V."/>
            <person name="Selwyn J.D."/>
            <person name="Despard B.A."/>
            <person name="Roesel C.L."/>
        </authorList>
    </citation>
    <scope>NUCLEOTIDE SEQUENCE</scope>
    <source>
        <strain evidence="23">K2</strain>
    </source>
</reference>
<dbReference type="FunFam" id="3.30.160.70:FF:000001">
    <property type="entry name" value="Methylated-DNA--protein-cysteine methyltransferase"/>
    <property type="match status" value="1"/>
</dbReference>
<dbReference type="SUPFAM" id="SSF46767">
    <property type="entry name" value="Methylated DNA-protein cysteine methyltransferase, C-terminal domain"/>
    <property type="match status" value="1"/>
</dbReference>
<evidence type="ECO:0000259" key="22">
    <source>
        <dbReference type="Pfam" id="PF02870"/>
    </source>
</evidence>
<dbReference type="PANTHER" id="PTHR46460:SF1">
    <property type="entry name" value="METHYLATED-DNA--PROTEIN-CYSTEINE METHYLTRANSFERASE"/>
    <property type="match status" value="1"/>
</dbReference>
<keyword evidence="13" id="KW-0227">DNA damage</keyword>
<comment type="caution">
    <text evidence="23">The sequence shown here is derived from an EMBL/GenBank/DDBJ whole genome shotgun (WGS) entry which is preliminary data.</text>
</comment>
<comment type="subcellular location">
    <subcellularLocation>
        <location evidence="4">Nucleus</location>
    </subcellularLocation>
</comment>
<gene>
    <name evidence="23" type="ORF">P5673_017079</name>
</gene>
<organism evidence="23 24">
    <name type="scientific">Acropora cervicornis</name>
    <name type="common">Staghorn coral</name>
    <dbReference type="NCBI Taxonomy" id="6130"/>
    <lineage>
        <taxon>Eukaryota</taxon>
        <taxon>Metazoa</taxon>
        <taxon>Cnidaria</taxon>
        <taxon>Anthozoa</taxon>
        <taxon>Hexacorallia</taxon>
        <taxon>Scleractinia</taxon>
        <taxon>Astrocoeniina</taxon>
        <taxon>Acroporidae</taxon>
        <taxon>Acropora</taxon>
    </lineage>
</organism>
<dbReference type="PROSITE" id="PS00374">
    <property type="entry name" value="MGMT"/>
    <property type="match status" value="1"/>
</dbReference>
<dbReference type="GO" id="GO:0032259">
    <property type="term" value="P:methylation"/>
    <property type="evidence" value="ECO:0007669"/>
    <property type="project" value="UniProtKB-KW"/>
</dbReference>
<dbReference type="GO" id="GO:0046872">
    <property type="term" value="F:metal ion binding"/>
    <property type="evidence" value="ECO:0007669"/>
    <property type="project" value="UniProtKB-KW"/>
</dbReference>
<name>A0AAD9QF59_ACRCE</name>
<evidence type="ECO:0000256" key="15">
    <source>
        <dbReference type="ARBA" id="ARBA00023125"/>
    </source>
</evidence>
<evidence type="ECO:0000256" key="7">
    <source>
        <dbReference type="ARBA" id="ARBA00015377"/>
    </source>
</evidence>
<dbReference type="AlphaFoldDB" id="A0AAD9QF59"/>
<dbReference type="CDD" id="cd06445">
    <property type="entry name" value="ATase"/>
    <property type="match status" value="1"/>
</dbReference>
<dbReference type="Gene3D" id="3.30.160.70">
    <property type="entry name" value="Methylated DNA-protein cysteine methyltransferase domain"/>
    <property type="match status" value="1"/>
</dbReference>
<evidence type="ECO:0000256" key="1">
    <source>
        <dbReference type="ARBA" id="ARBA00001286"/>
    </source>
</evidence>
<protein>
    <recommendedName>
        <fullName evidence="7">Methylated-DNA--protein-cysteine methyltransferase</fullName>
        <ecNumber evidence="6">2.1.1.63</ecNumber>
    </recommendedName>
    <alternativeName>
        <fullName evidence="18">6-O-methylguanine-DNA methyltransferase</fullName>
    </alternativeName>
    <alternativeName>
        <fullName evidence="19">O-6-methylguanine-DNA-alkyltransferase</fullName>
    </alternativeName>
</protein>
<evidence type="ECO:0000256" key="18">
    <source>
        <dbReference type="ARBA" id="ARBA00030795"/>
    </source>
</evidence>
<evidence type="ECO:0000256" key="20">
    <source>
        <dbReference type="ARBA" id="ARBA00049348"/>
    </source>
</evidence>
<evidence type="ECO:0000256" key="2">
    <source>
        <dbReference type="ARBA" id="ARBA00001947"/>
    </source>
</evidence>
<comment type="cofactor">
    <cofactor evidence="2">
        <name>Zn(2+)</name>
        <dbReference type="ChEBI" id="CHEBI:29105"/>
    </cofactor>
</comment>
<dbReference type="GO" id="GO:0006281">
    <property type="term" value="P:DNA repair"/>
    <property type="evidence" value="ECO:0007669"/>
    <property type="project" value="UniProtKB-KW"/>
</dbReference>
<keyword evidence="12" id="KW-0479">Metal-binding</keyword>
<dbReference type="GO" id="GO:0005654">
    <property type="term" value="C:nucleoplasm"/>
    <property type="evidence" value="ECO:0007669"/>
    <property type="project" value="TreeGrafter"/>
</dbReference>
<evidence type="ECO:0000256" key="6">
    <source>
        <dbReference type="ARBA" id="ARBA00011918"/>
    </source>
</evidence>
<keyword evidence="11" id="KW-0808">Transferase</keyword>
<dbReference type="InterPro" id="IPR001497">
    <property type="entry name" value="MethylDNA_cys_MeTrfase_AS"/>
</dbReference>
<dbReference type="SUPFAM" id="SSF53155">
    <property type="entry name" value="Methylated DNA-protein cysteine methyltransferase domain"/>
    <property type="match status" value="1"/>
</dbReference>
<feature type="domain" description="Methylguanine DNA methyltransferase ribonuclease-like" evidence="22">
    <location>
        <begin position="5"/>
        <end position="69"/>
    </location>
</feature>
<evidence type="ECO:0000256" key="5">
    <source>
        <dbReference type="ARBA" id="ARBA00008711"/>
    </source>
</evidence>
<dbReference type="Pfam" id="PF01035">
    <property type="entry name" value="DNA_binding_1"/>
    <property type="match status" value="1"/>
</dbReference>
<comment type="catalytic activity">
    <reaction evidence="1">
        <text>a 4-O-methyl-thymidine in DNA + L-cysteinyl-[protein] = a thymidine in DNA + S-methyl-L-cysteinyl-[protein]</text>
        <dbReference type="Rhea" id="RHEA:53428"/>
        <dbReference type="Rhea" id="RHEA-COMP:10131"/>
        <dbReference type="Rhea" id="RHEA-COMP:10132"/>
        <dbReference type="Rhea" id="RHEA-COMP:13555"/>
        <dbReference type="Rhea" id="RHEA-COMP:13556"/>
        <dbReference type="ChEBI" id="CHEBI:29950"/>
        <dbReference type="ChEBI" id="CHEBI:82612"/>
        <dbReference type="ChEBI" id="CHEBI:137386"/>
        <dbReference type="ChEBI" id="CHEBI:137387"/>
        <dbReference type="EC" id="2.1.1.63"/>
    </reaction>
</comment>
<evidence type="ECO:0000259" key="21">
    <source>
        <dbReference type="Pfam" id="PF01035"/>
    </source>
</evidence>
<evidence type="ECO:0000256" key="12">
    <source>
        <dbReference type="ARBA" id="ARBA00022723"/>
    </source>
</evidence>
<evidence type="ECO:0000256" key="8">
    <source>
        <dbReference type="ARBA" id="ARBA00022490"/>
    </source>
</evidence>
<evidence type="ECO:0000256" key="3">
    <source>
        <dbReference type="ARBA" id="ARBA00003317"/>
    </source>
</evidence>
<evidence type="ECO:0000256" key="9">
    <source>
        <dbReference type="ARBA" id="ARBA00022553"/>
    </source>
</evidence>
<dbReference type="InterPro" id="IPR036388">
    <property type="entry name" value="WH-like_DNA-bd_sf"/>
</dbReference>
<evidence type="ECO:0000256" key="13">
    <source>
        <dbReference type="ARBA" id="ARBA00022763"/>
    </source>
</evidence>
<proteinExistence type="inferred from homology"/>
<dbReference type="PANTHER" id="PTHR46460">
    <property type="entry name" value="METHYLATED-DNA--PROTEIN-CYSTEINE METHYLTRANSFERASE"/>
    <property type="match status" value="1"/>
</dbReference>
<comment type="similarity">
    <text evidence="5">Belongs to the MGMT family.</text>
</comment>
<evidence type="ECO:0000313" key="23">
    <source>
        <dbReference type="EMBL" id="KAK2560115.1"/>
    </source>
</evidence>
<keyword evidence="10 23" id="KW-0489">Methyltransferase</keyword>
<comment type="catalytic activity">
    <reaction evidence="20">
        <text>a 6-O-methyl-2'-deoxyguanosine in DNA + L-cysteinyl-[protein] = S-methyl-L-cysteinyl-[protein] + a 2'-deoxyguanosine in DNA</text>
        <dbReference type="Rhea" id="RHEA:24000"/>
        <dbReference type="Rhea" id="RHEA-COMP:10131"/>
        <dbReference type="Rhea" id="RHEA-COMP:10132"/>
        <dbReference type="Rhea" id="RHEA-COMP:11367"/>
        <dbReference type="Rhea" id="RHEA-COMP:11368"/>
        <dbReference type="ChEBI" id="CHEBI:29950"/>
        <dbReference type="ChEBI" id="CHEBI:82612"/>
        <dbReference type="ChEBI" id="CHEBI:85445"/>
        <dbReference type="ChEBI" id="CHEBI:85448"/>
        <dbReference type="EC" id="2.1.1.63"/>
    </reaction>
</comment>
<evidence type="ECO:0000256" key="17">
    <source>
        <dbReference type="ARBA" id="ARBA00023242"/>
    </source>
</evidence>
<evidence type="ECO:0000256" key="10">
    <source>
        <dbReference type="ARBA" id="ARBA00022603"/>
    </source>
</evidence>
<feature type="domain" description="Methylated-DNA-[protein]-cysteine S-methyltransferase DNA binding" evidence="21">
    <location>
        <begin position="92"/>
        <end position="174"/>
    </location>
</feature>
<dbReference type="FunFam" id="1.10.10.10:FF:000337">
    <property type="entry name" value="Methylated-DNA--protein-cysteine methyltransferase"/>
    <property type="match status" value="1"/>
</dbReference>
<dbReference type="InterPro" id="IPR008332">
    <property type="entry name" value="MethylG_MeTrfase_N"/>
</dbReference>
<keyword evidence="9" id="KW-0597">Phosphoprotein</keyword>
<dbReference type="Proteomes" id="UP001249851">
    <property type="component" value="Unassembled WGS sequence"/>
</dbReference>
<keyword evidence="17" id="KW-0539">Nucleus</keyword>
<evidence type="ECO:0000313" key="24">
    <source>
        <dbReference type="Proteomes" id="UP001249851"/>
    </source>
</evidence>
<keyword evidence="24" id="KW-1185">Reference proteome</keyword>
<dbReference type="GO" id="GO:0003908">
    <property type="term" value="F:methylated-DNA-[protein]-cysteine S-methyltransferase activity"/>
    <property type="evidence" value="ECO:0007669"/>
    <property type="project" value="UniProtKB-EC"/>
</dbReference>
<reference evidence="23" key="1">
    <citation type="journal article" date="2023" name="G3 (Bethesda)">
        <title>Whole genome assembly and annotation of the endangered Caribbean coral Acropora cervicornis.</title>
        <authorList>
            <person name="Selwyn J.D."/>
            <person name="Vollmer S.V."/>
        </authorList>
    </citation>
    <scope>NUCLEOTIDE SEQUENCE</scope>
    <source>
        <strain evidence="23">K2</strain>
    </source>
</reference>
<dbReference type="NCBIfam" id="TIGR00589">
    <property type="entry name" value="ogt"/>
    <property type="match status" value="1"/>
</dbReference>
<evidence type="ECO:0000256" key="11">
    <source>
        <dbReference type="ARBA" id="ARBA00022679"/>
    </source>
</evidence>
<evidence type="ECO:0000256" key="16">
    <source>
        <dbReference type="ARBA" id="ARBA00023204"/>
    </source>
</evidence>
<accession>A0AAD9QF59</accession>
<dbReference type="Gene3D" id="1.10.10.10">
    <property type="entry name" value="Winged helix-like DNA-binding domain superfamily/Winged helix DNA-binding domain"/>
    <property type="match status" value="1"/>
</dbReference>
<dbReference type="EC" id="2.1.1.63" evidence="6"/>
<dbReference type="EMBL" id="JARQWQ010000037">
    <property type="protein sequence ID" value="KAK2560115.1"/>
    <property type="molecule type" value="Genomic_DNA"/>
</dbReference>
<keyword evidence="8" id="KW-0963">Cytoplasm</keyword>
<evidence type="ECO:0000256" key="19">
    <source>
        <dbReference type="ARBA" id="ARBA00031621"/>
    </source>
</evidence>
<dbReference type="GO" id="GO:0003677">
    <property type="term" value="F:DNA binding"/>
    <property type="evidence" value="ECO:0007669"/>
    <property type="project" value="UniProtKB-KW"/>
</dbReference>
<dbReference type="Pfam" id="PF02870">
    <property type="entry name" value="Methyltransf_1N"/>
    <property type="match status" value="1"/>
</dbReference>
<keyword evidence="14" id="KW-0862">Zinc</keyword>
<sequence>MRQISYFKSPVGIYKITADDQGITSVNLQAENEYALKVEERESNPNKLDQSQTSSQHIKDCLTWLKAYFFDSSSLEEVKFPELSTREHANRPFCRKVWEILRDRVKFGETVTYGELAKMAGNPKGARAVGMAMKTNPIPIIVPCHRVIKSGGDLGNYSSYNGVTTKKWLLQHENAFEGHTTA</sequence>
<comment type="function">
    <text evidence="3">Involved in the cellular defense against the biological effects of O6-methylguanine (O6-MeG) and O4-methylthymine (O4-MeT) in DNA. Repairs the methylated nucleobase in DNA by stoichiometrically transferring the methyl group to a cysteine residue in the enzyme. This is a suicide reaction: the enzyme is irreversibly inactivated.</text>
</comment>
<evidence type="ECO:0000256" key="4">
    <source>
        <dbReference type="ARBA" id="ARBA00004123"/>
    </source>
</evidence>